<dbReference type="InterPro" id="IPR049237">
    <property type="entry name" value="DUF2264_C"/>
</dbReference>
<dbReference type="InterPro" id="IPR016624">
    <property type="entry name" value="UCP014753"/>
</dbReference>
<dbReference type="PANTHER" id="PTHR35339">
    <property type="entry name" value="LINALOOL DEHYDRATASE_ISOMERASE DOMAIN-CONTAINING PROTEIN"/>
    <property type="match status" value="1"/>
</dbReference>
<accession>A0A090QSM0</accession>
<reference evidence="3 4" key="1">
    <citation type="journal article" date="2014" name="Genome Announc.">
        <title>Draft Genome Sequences of Two Vibrionaceae Species, Vibrio ponticus C121 and Photobacterium aphoticum C119, Isolated as Coral Reef Microbiota.</title>
        <authorList>
            <person name="Al-saari N."/>
            <person name="Meirelles P.M."/>
            <person name="Mino S."/>
            <person name="Suda W."/>
            <person name="Oshima K."/>
            <person name="Hattori M."/>
            <person name="Ohkuma M."/>
            <person name="Thompson F.L."/>
            <person name="Gomez-Gil B."/>
            <person name="Sawabe T."/>
            <person name="Sawabe T."/>
        </authorList>
    </citation>
    <scope>NUCLEOTIDE SEQUENCE [LARGE SCALE GENOMIC DNA]</scope>
    <source>
        <strain evidence="3 4">JCM 19237</strain>
    </source>
</reference>
<dbReference type="Pfam" id="PF10022">
    <property type="entry name" value="DUF2264"/>
    <property type="match status" value="1"/>
</dbReference>
<name>A0A090QSM0_9GAMM</name>
<gene>
    <name evidence="3" type="ORF">JCM19237_1825</name>
</gene>
<dbReference type="STRING" id="754436.JCM19237_1825"/>
<evidence type="ECO:0000313" key="4">
    <source>
        <dbReference type="Proteomes" id="UP000029227"/>
    </source>
</evidence>
<proteinExistence type="predicted"/>
<comment type="caution">
    <text evidence="3">The sequence shown here is derived from an EMBL/GenBank/DDBJ whole genome shotgun (WGS) entry which is preliminary data.</text>
</comment>
<dbReference type="AlphaFoldDB" id="A0A090QSM0"/>
<dbReference type="eggNOG" id="COG4289">
    <property type="taxonomic scope" value="Bacteria"/>
</dbReference>
<sequence>MNHNGVMYRDRRETVDVLSAFIASQVSAMRPEQAALAEATGRAHYDEKALNLEGVARLLWGAVPLANDKPELLNVLLQAVINGVNPEHDAYWGEPVDFSQRCVEMSAIAMAIVDGEYLFFDRLNTTQQQHLIIWLQSATDIRIPNNNWHFFRVLILMALRHVGAEYNATVLQRDLLEIDNMYLGDGWYRDGRSGCTDYYNPFAFHYYGLLFARWVNTVTDDLSSELNQYAQLFIHRAALFAQNFALWTGEDGAPIAYGRSMSYRFAGAGIWSELACYPAALARVSLSVSDMKTLWAATLRWWSEQPIVSEGTLSVGFTYPNLIASEFYNSPMSPLLALKGFAAVRLPEGHPFWQAKESQIIQKSTQVALEKNKQLVARHNGISVLLTGAPSAAELRNSHDKYLKFAYSSAHGFGVEALRWIEQGFIGDNVMACQHPESKAWSFRNQLLTAELREQQLITVWQPFEGCVIETAQWFEQGEEYRRHTIDAQHDFDFILSGHAVDTWVKCIGELEALTEARLLGATVISELQLLNGEGQYGVMPCAPNTNIRYAQAAVPVIHGKVAKGHSVMLMKVITAKQ</sequence>
<organism evidence="3 4">
    <name type="scientific">Photobacterium aphoticum</name>
    <dbReference type="NCBI Taxonomy" id="754436"/>
    <lineage>
        <taxon>Bacteria</taxon>
        <taxon>Pseudomonadati</taxon>
        <taxon>Pseudomonadota</taxon>
        <taxon>Gammaproteobacteria</taxon>
        <taxon>Vibrionales</taxon>
        <taxon>Vibrionaceae</taxon>
        <taxon>Photobacterium</taxon>
    </lineage>
</organism>
<dbReference type="PANTHER" id="PTHR35339:SF4">
    <property type="entry name" value="LINALOOL DEHYDRATASE_ISOMERASE DOMAIN-CONTAINING PROTEIN"/>
    <property type="match status" value="1"/>
</dbReference>
<dbReference type="Pfam" id="PF20938">
    <property type="entry name" value="DUF2264_C"/>
    <property type="match status" value="1"/>
</dbReference>
<evidence type="ECO:0000259" key="2">
    <source>
        <dbReference type="Pfam" id="PF20938"/>
    </source>
</evidence>
<dbReference type="EMBL" id="BBMN01000010">
    <property type="protein sequence ID" value="GAL06180.1"/>
    <property type="molecule type" value="Genomic_DNA"/>
</dbReference>
<feature type="domain" description="DUF2264" evidence="2">
    <location>
        <begin position="366"/>
        <end position="472"/>
    </location>
</feature>
<feature type="domain" description="DUF2264" evidence="1">
    <location>
        <begin position="10"/>
        <end position="359"/>
    </location>
</feature>
<protein>
    <submittedName>
        <fullName evidence="3">Hypothetical/partial homology</fullName>
    </submittedName>
</protein>
<dbReference type="PIRSF" id="PIRSF014753">
    <property type="entry name" value="UCP014753"/>
    <property type="match status" value="1"/>
</dbReference>
<evidence type="ECO:0000259" key="1">
    <source>
        <dbReference type="Pfam" id="PF10022"/>
    </source>
</evidence>
<dbReference type="InterPro" id="IPR049349">
    <property type="entry name" value="DUF2264_N"/>
</dbReference>
<dbReference type="Proteomes" id="UP000029227">
    <property type="component" value="Unassembled WGS sequence"/>
</dbReference>
<evidence type="ECO:0000313" key="3">
    <source>
        <dbReference type="EMBL" id="GAL06180.1"/>
    </source>
</evidence>